<name>A0A2Z5ZKR1_9PROT</name>
<reference evidence="2 3" key="1">
    <citation type="submission" date="2018-02" db="EMBL/GenBank/DDBJ databases">
        <title>Acetobacter orientalis genome.</title>
        <authorList>
            <person name="Nakashima N."/>
            <person name="Tamura T."/>
        </authorList>
    </citation>
    <scope>NUCLEOTIDE SEQUENCE [LARGE SCALE GENOMIC DNA]</scope>
    <source>
        <strain evidence="2 3">FAN1</strain>
    </source>
</reference>
<sequence>MIKTAAATKGRTRPKTVMPPLRFSAHTLLRPAARQGTQETTPVAP</sequence>
<dbReference type="KEGG" id="aot:AcetOri_orf04345"/>
<proteinExistence type="predicted"/>
<gene>
    <name evidence="2" type="ORF">AcetOrient_orf04345</name>
</gene>
<feature type="region of interest" description="Disordered" evidence="1">
    <location>
        <begin position="1"/>
        <end position="45"/>
    </location>
</feature>
<dbReference type="EMBL" id="AP018515">
    <property type="protein sequence ID" value="BBC81210.1"/>
    <property type="molecule type" value="Genomic_DNA"/>
</dbReference>
<evidence type="ECO:0000313" key="2">
    <source>
        <dbReference type="EMBL" id="BBC81210.1"/>
    </source>
</evidence>
<evidence type="ECO:0000313" key="3">
    <source>
        <dbReference type="Proteomes" id="UP000270034"/>
    </source>
</evidence>
<evidence type="ECO:0000256" key="1">
    <source>
        <dbReference type="SAM" id="MobiDB-lite"/>
    </source>
</evidence>
<organism evidence="2 3">
    <name type="scientific">Acetobacter orientalis</name>
    <dbReference type="NCBI Taxonomy" id="146474"/>
    <lineage>
        <taxon>Bacteria</taxon>
        <taxon>Pseudomonadati</taxon>
        <taxon>Pseudomonadota</taxon>
        <taxon>Alphaproteobacteria</taxon>
        <taxon>Acetobacterales</taxon>
        <taxon>Acetobacteraceae</taxon>
        <taxon>Acetobacter</taxon>
    </lineage>
</organism>
<accession>A0A2Z5ZKR1</accession>
<dbReference type="Proteomes" id="UP000270034">
    <property type="component" value="Chromosome"/>
</dbReference>
<dbReference type="AlphaFoldDB" id="A0A2Z5ZKR1"/>
<feature type="compositionally biased region" description="Polar residues" evidence="1">
    <location>
        <begin position="35"/>
        <end position="45"/>
    </location>
</feature>
<protein>
    <submittedName>
        <fullName evidence="2">Uncharacterized protein</fullName>
    </submittedName>
</protein>